<organism evidence="14 15">
    <name type="scientific">Trichoplax adhaerens</name>
    <name type="common">Trichoplax reptans</name>
    <dbReference type="NCBI Taxonomy" id="10228"/>
    <lineage>
        <taxon>Eukaryota</taxon>
        <taxon>Metazoa</taxon>
        <taxon>Placozoa</taxon>
        <taxon>Uniplacotomia</taxon>
        <taxon>Trichoplacea</taxon>
        <taxon>Trichoplacidae</taxon>
        <taxon>Trichoplax</taxon>
    </lineage>
</organism>
<evidence type="ECO:0000259" key="13">
    <source>
        <dbReference type="PROSITE" id="PS50929"/>
    </source>
</evidence>
<dbReference type="FunFam" id="3.40.50.300:FF:000074">
    <property type="entry name" value="Multidrug resistance-associated protein 5 isoform 1"/>
    <property type="match status" value="1"/>
</dbReference>
<dbReference type="GO" id="GO:0016020">
    <property type="term" value="C:membrane"/>
    <property type="evidence" value="ECO:0000318"/>
    <property type="project" value="GO_Central"/>
</dbReference>
<dbReference type="CDD" id="cd18599">
    <property type="entry name" value="ABC_6TM_MRP5_8_9_D2"/>
    <property type="match status" value="1"/>
</dbReference>
<keyword evidence="10" id="KW-0325">Glycoprotein</keyword>
<feature type="transmembrane region" description="Helical" evidence="11">
    <location>
        <begin position="223"/>
        <end position="246"/>
    </location>
</feature>
<comment type="subcellular location">
    <subcellularLocation>
        <location evidence="1">Endomembrane system</location>
        <topology evidence="1">Multi-pass membrane protein</topology>
    </subcellularLocation>
</comment>
<dbReference type="InterPro" id="IPR027417">
    <property type="entry name" value="P-loop_NTPase"/>
</dbReference>
<dbReference type="InterPro" id="IPR003439">
    <property type="entry name" value="ABC_transporter-like_ATP-bd"/>
</dbReference>
<evidence type="ECO:0000256" key="5">
    <source>
        <dbReference type="ARBA" id="ARBA00022737"/>
    </source>
</evidence>
<keyword evidence="7" id="KW-0067">ATP-binding</keyword>
<dbReference type="Pfam" id="PF00664">
    <property type="entry name" value="ABC_membrane"/>
    <property type="match status" value="2"/>
</dbReference>
<dbReference type="SUPFAM" id="SSF52540">
    <property type="entry name" value="P-loop containing nucleoside triphosphate hydrolases"/>
    <property type="match status" value="2"/>
</dbReference>
<gene>
    <name evidence="14" type="ORF">TRIADDRAFT_19283</name>
</gene>
<feature type="transmembrane region" description="Helical" evidence="11">
    <location>
        <begin position="112"/>
        <end position="134"/>
    </location>
</feature>
<feature type="transmembrane region" description="Helical" evidence="11">
    <location>
        <begin position="801"/>
        <end position="822"/>
    </location>
</feature>
<evidence type="ECO:0000256" key="4">
    <source>
        <dbReference type="ARBA" id="ARBA00022692"/>
    </source>
</evidence>
<dbReference type="PANTHER" id="PTHR24223">
    <property type="entry name" value="ATP-BINDING CASSETTE SUB-FAMILY C"/>
    <property type="match status" value="1"/>
</dbReference>
<dbReference type="InterPro" id="IPR003593">
    <property type="entry name" value="AAA+_ATPase"/>
</dbReference>
<dbReference type="KEGG" id="tad:TRIADDRAFT_19283"/>
<evidence type="ECO:0000256" key="6">
    <source>
        <dbReference type="ARBA" id="ARBA00022741"/>
    </source>
</evidence>
<dbReference type="OrthoDB" id="6500128at2759"/>
<accession>B3RLZ7</accession>
<dbReference type="FunCoup" id="B3RLZ7">
    <property type="interactions" value="675"/>
</dbReference>
<feature type="domain" description="ABC transporter" evidence="12">
    <location>
        <begin position="356"/>
        <end position="580"/>
    </location>
</feature>
<keyword evidence="3" id="KW-0813">Transport</keyword>
<evidence type="ECO:0000313" key="15">
    <source>
        <dbReference type="Proteomes" id="UP000009022"/>
    </source>
</evidence>
<sequence length="1269" mass="142769">PYARANFWQLLTLSWMTPLVWLGYKRPIEMEDLGHLPAVDSFDANINQFQILWDKEVAAHGIEKASLGRVLFLLVRKKLLKTFLIYCLVLTCTVLGPLTNLYANDAQRMFEAVLYFAFISGAPIIPLCALIYLTSIVGPAAIVGCVTFVLFYPILIGVARYISKLRRSTIGVTDKRIRLMNEILTNIKLIKMNVWESLLIQRVKEVRQTETERLSKAALTQSLSISAMPIVPVIASIITIITAFGLGTGLKSSQAFAVVSMFNAMRFTMTTLPTGMKAVAEANIALGRIKNLLVLNEYEKCIERSGDDDTAIHITDGTFAWTKTESDKKGRRRSSVWGRPVTGNLLALNFSERILINFKQIVTKSLHDAKRLPVLFDINLAIKKNIITGICGHTGSGKSSLIAAILGEMHVCSGESHVTGTIGYVPQQPWVMNATIKDNILFGVPLDEQRYDQVLSDCSLVDDLRLLPEGDETILGDRGVNLSGGQRQRISLARALYADKDIYLLDDPLSGVDLDVGNHIFASCIQRSMAGKTVVLVSHQMQYIKQCDHILVMENGMIVEQGKDSNLLEKRGVSYLRLAAYYDMLTLFGTDIDKIERTDEVIATKKPSYLETERLSFNTGQTLRANQKRERYLITFATLLGRTFTVESRLKGHVSAASYRMYIKCAGGYFKSFIVIMMFALSIGAKVFNDYWLSEWIRSGFTVNNTLQESDNEFSNGTSTITFQQPLMYLLVYCSAAVFMIILLCFKGLTFTKATLRASTRIHNQVLEAIMQSSMTFFTSTPGGRILNRFSRDMDDVDIRLPMFTELILQNIFLIIFSLGVIISIFPWFLLALIPLVVIFIIINVIFKGSLREVKRLDNRSRSPVISHLSATIAGITTIHAFDKTENFLDRFRKLVDKNSTTFVTFHCLHRWLAVRLDFVVTTFVTITAIFVVAQPNDATRAGLALSYAFQLTGMFQYTVRNAAEAEARFTSVERLRDYVVNTENEGKRHTKLIQLPKKWPFEGQVTFHQVQMRYHPDLPLVLHDMDFHIRAGEKVGIIGRTGSGKSSIGACMYRLVEVESGKIIVDGVNISMLGLDDLRSNLCIIPQDPLLFSGTLRKNLDPFDEHSDEEVWDVLEKVNLKTKFERLTHRLYTAIKENGNNFSVGERQLLCLARTLLRRGKIVILDEATASMDSETDKLIQDTIKNEFLDSTLLIVAHRLQTVMACDRILIVHEGRAVEFDEPQKLIENSQLKLNEIIDNQETAPILNGNLAMQTIPVPNHNANHPEA</sequence>
<feature type="transmembrane region" description="Helical" evidence="11">
    <location>
        <begin position="727"/>
        <end position="746"/>
    </location>
</feature>
<evidence type="ECO:0000256" key="8">
    <source>
        <dbReference type="ARBA" id="ARBA00022989"/>
    </source>
</evidence>
<dbReference type="InterPro" id="IPR050173">
    <property type="entry name" value="ABC_transporter_C-like"/>
</dbReference>
<keyword evidence="8 11" id="KW-1133">Transmembrane helix</keyword>
<dbReference type="CTD" id="6750028"/>
<dbReference type="Gene3D" id="1.20.1560.10">
    <property type="entry name" value="ABC transporter type 1, transmembrane domain"/>
    <property type="match status" value="2"/>
</dbReference>
<evidence type="ECO:0000256" key="1">
    <source>
        <dbReference type="ARBA" id="ARBA00004127"/>
    </source>
</evidence>
<dbReference type="CDD" id="cd03250">
    <property type="entry name" value="ABCC_MRP_domain1"/>
    <property type="match status" value="1"/>
</dbReference>
<proteinExistence type="inferred from homology"/>
<dbReference type="FunFam" id="1.20.1560.10:FF:000015">
    <property type="entry name" value="multidrug resistance-associated protein 5 isoform X1"/>
    <property type="match status" value="1"/>
</dbReference>
<feature type="domain" description="ABC transporter" evidence="12">
    <location>
        <begin position="1006"/>
        <end position="1240"/>
    </location>
</feature>
<dbReference type="GO" id="GO:0140359">
    <property type="term" value="F:ABC-type transporter activity"/>
    <property type="evidence" value="ECO:0000318"/>
    <property type="project" value="GO_Central"/>
</dbReference>
<dbReference type="OMA" id="WAMNIRT"/>
<evidence type="ECO:0000256" key="3">
    <source>
        <dbReference type="ARBA" id="ARBA00022448"/>
    </source>
</evidence>
<evidence type="ECO:0000256" key="9">
    <source>
        <dbReference type="ARBA" id="ARBA00023136"/>
    </source>
</evidence>
<feature type="transmembrane region" description="Helical" evidence="11">
    <location>
        <begin position="83"/>
        <end position="103"/>
    </location>
</feature>
<protein>
    <submittedName>
        <fullName evidence="14">Uncharacterized protein</fullName>
    </submittedName>
</protein>
<dbReference type="PhylomeDB" id="B3RLZ7"/>
<evidence type="ECO:0000313" key="14">
    <source>
        <dbReference type="EMBL" id="EDV28873.1"/>
    </source>
</evidence>
<keyword evidence="15" id="KW-1185">Reference proteome</keyword>
<keyword evidence="6" id="KW-0547">Nucleotide-binding</keyword>
<comment type="similarity">
    <text evidence="2">Belongs to the ABC transporter superfamily. ABCC family. Conjugate transporter (TC 3.A.1.208) subfamily.</text>
</comment>
<evidence type="ECO:0000259" key="12">
    <source>
        <dbReference type="PROSITE" id="PS50893"/>
    </source>
</evidence>
<dbReference type="CDD" id="cd03244">
    <property type="entry name" value="ABCC_MRP_domain2"/>
    <property type="match status" value="1"/>
</dbReference>
<dbReference type="eggNOG" id="KOG0054">
    <property type="taxonomic scope" value="Eukaryota"/>
</dbReference>
<dbReference type="Proteomes" id="UP000009022">
    <property type="component" value="Unassembled WGS sequence"/>
</dbReference>
<dbReference type="PROSITE" id="PS50893">
    <property type="entry name" value="ABC_TRANSPORTER_2"/>
    <property type="match status" value="2"/>
</dbReference>
<dbReference type="AlphaFoldDB" id="B3RLZ7"/>
<dbReference type="RefSeq" id="XP_002108075.1">
    <property type="nucleotide sequence ID" value="XM_002108039.1"/>
</dbReference>
<dbReference type="PROSITE" id="PS50929">
    <property type="entry name" value="ABC_TM1F"/>
    <property type="match status" value="2"/>
</dbReference>
<name>B3RLZ7_TRIAD</name>
<dbReference type="FunFam" id="3.40.50.300:FF:002835">
    <property type="entry name" value="Predicted protein"/>
    <property type="match status" value="1"/>
</dbReference>
<dbReference type="Gene3D" id="3.40.50.300">
    <property type="entry name" value="P-loop containing nucleotide triphosphate hydrolases"/>
    <property type="match status" value="2"/>
</dbReference>
<feature type="domain" description="ABC transmembrane type-1" evidence="13">
    <location>
        <begin position="98"/>
        <end position="281"/>
    </location>
</feature>
<dbReference type="PROSITE" id="PS00211">
    <property type="entry name" value="ABC_TRANSPORTER_1"/>
    <property type="match status" value="2"/>
</dbReference>
<dbReference type="InterPro" id="IPR017871">
    <property type="entry name" value="ABC_transporter-like_CS"/>
</dbReference>
<feature type="transmembrane region" description="Helical" evidence="11">
    <location>
        <begin position="913"/>
        <end position="934"/>
    </location>
</feature>
<dbReference type="GO" id="GO:0005524">
    <property type="term" value="F:ATP binding"/>
    <property type="evidence" value="ECO:0007669"/>
    <property type="project" value="UniProtKB-KW"/>
</dbReference>
<dbReference type="Pfam" id="PF00005">
    <property type="entry name" value="ABC_tran"/>
    <property type="match status" value="2"/>
</dbReference>
<feature type="domain" description="ABC transmembrane type-1" evidence="13">
    <location>
        <begin position="673"/>
        <end position="968"/>
    </location>
</feature>
<dbReference type="InParanoid" id="B3RLZ7"/>
<feature type="transmembrane region" description="Helical" evidence="11">
    <location>
        <begin position="140"/>
        <end position="162"/>
    </location>
</feature>
<evidence type="ECO:0000256" key="2">
    <source>
        <dbReference type="ARBA" id="ARBA00009726"/>
    </source>
</evidence>
<dbReference type="GeneID" id="6750028"/>
<feature type="transmembrane region" description="Helical" evidence="11">
    <location>
        <begin position="828"/>
        <end position="847"/>
    </location>
</feature>
<dbReference type="GO" id="GO:0055085">
    <property type="term" value="P:transmembrane transport"/>
    <property type="evidence" value="ECO:0000318"/>
    <property type="project" value="GO_Central"/>
</dbReference>
<keyword evidence="5" id="KW-0677">Repeat</keyword>
<evidence type="ECO:0000256" key="7">
    <source>
        <dbReference type="ARBA" id="ARBA00022840"/>
    </source>
</evidence>
<dbReference type="SMART" id="SM00382">
    <property type="entry name" value="AAA"/>
    <property type="match status" value="2"/>
</dbReference>
<dbReference type="EMBL" id="DS985241">
    <property type="protein sequence ID" value="EDV28873.1"/>
    <property type="molecule type" value="Genomic_DNA"/>
</dbReference>
<keyword evidence="9 11" id="KW-0472">Membrane</keyword>
<evidence type="ECO:0000256" key="11">
    <source>
        <dbReference type="SAM" id="Phobius"/>
    </source>
</evidence>
<dbReference type="InterPro" id="IPR036640">
    <property type="entry name" value="ABC1_TM_sf"/>
</dbReference>
<dbReference type="GO" id="GO:0016887">
    <property type="term" value="F:ATP hydrolysis activity"/>
    <property type="evidence" value="ECO:0007669"/>
    <property type="project" value="InterPro"/>
</dbReference>
<dbReference type="GO" id="GO:0012505">
    <property type="term" value="C:endomembrane system"/>
    <property type="evidence" value="ECO:0007669"/>
    <property type="project" value="UniProtKB-SubCell"/>
</dbReference>
<dbReference type="InterPro" id="IPR011527">
    <property type="entry name" value="ABC1_TM_dom"/>
</dbReference>
<evidence type="ECO:0000256" key="10">
    <source>
        <dbReference type="ARBA" id="ARBA00023180"/>
    </source>
</evidence>
<feature type="non-terminal residue" evidence="14">
    <location>
        <position position="1"/>
    </location>
</feature>
<feature type="transmembrane region" description="Helical" evidence="11">
    <location>
        <begin position="7"/>
        <end position="24"/>
    </location>
</feature>
<reference evidence="14 15" key="1">
    <citation type="journal article" date="2008" name="Nature">
        <title>The Trichoplax genome and the nature of placozoans.</title>
        <authorList>
            <person name="Srivastava M."/>
            <person name="Begovic E."/>
            <person name="Chapman J."/>
            <person name="Putnam N.H."/>
            <person name="Hellsten U."/>
            <person name="Kawashima T."/>
            <person name="Kuo A."/>
            <person name="Mitros T."/>
            <person name="Salamov A."/>
            <person name="Carpenter M.L."/>
            <person name="Signorovitch A.Y."/>
            <person name="Moreno M.A."/>
            <person name="Kamm K."/>
            <person name="Grimwood J."/>
            <person name="Schmutz J."/>
            <person name="Shapiro H."/>
            <person name="Grigoriev I.V."/>
            <person name="Buss L.W."/>
            <person name="Schierwater B."/>
            <person name="Dellaporta S.L."/>
            <person name="Rokhsar D.S."/>
        </authorList>
    </citation>
    <scope>NUCLEOTIDE SEQUENCE [LARGE SCALE GENOMIC DNA]</scope>
    <source>
        <strain evidence="14 15">Grell-BS-1999</strain>
    </source>
</reference>
<dbReference type="PANTHER" id="PTHR24223:SF447">
    <property type="entry name" value="MULTIDRUG RESISTANCE-ASSOCIATED PROTEIN 5"/>
    <property type="match status" value="1"/>
</dbReference>
<keyword evidence="4 11" id="KW-0812">Transmembrane</keyword>
<dbReference type="SUPFAM" id="SSF90123">
    <property type="entry name" value="ABC transporter transmembrane region"/>
    <property type="match status" value="2"/>
</dbReference>
<dbReference type="HOGENOM" id="CLU_000604_27_6_1"/>